<gene>
    <name evidence="2" type="ORF">BO78DRAFT_436492</name>
</gene>
<feature type="domain" description="F-box" evidence="1">
    <location>
        <begin position="150"/>
        <end position="196"/>
    </location>
</feature>
<accession>A0A319DTU1</accession>
<evidence type="ECO:0000313" key="3">
    <source>
        <dbReference type="Proteomes" id="UP000248423"/>
    </source>
</evidence>
<dbReference type="InterPro" id="IPR001810">
    <property type="entry name" value="F-box_dom"/>
</dbReference>
<dbReference type="OrthoDB" id="5273847at2759"/>
<reference evidence="2 3" key="1">
    <citation type="submission" date="2018-02" db="EMBL/GenBank/DDBJ databases">
        <title>The genomes of Aspergillus section Nigri reveals drivers in fungal speciation.</title>
        <authorList>
            <consortium name="DOE Joint Genome Institute"/>
            <person name="Vesth T.C."/>
            <person name="Nybo J."/>
            <person name="Theobald S."/>
            <person name="Brandl J."/>
            <person name="Frisvad J.C."/>
            <person name="Nielsen K.F."/>
            <person name="Lyhne E.K."/>
            <person name="Kogle M.E."/>
            <person name="Kuo A."/>
            <person name="Riley R."/>
            <person name="Clum A."/>
            <person name="Nolan M."/>
            <person name="Lipzen A."/>
            <person name="Salamov A."/>
            <person name="Henrissat B."/>
            <person name="Wiebenga A."/>
            <person name="De vries R.P."/>
            <person name="Grigoriev I.V."/>
            <person name="Mortensen U.H."/>
            <person name="Andersen M.R."/>
            <person name="Baker S.E."/>
        </authorList>
    </citation>
    <scope>NUCLEOTIDE SEQUENCE [LARGE SCALE GENOMIC DNA]</scope>
    <source>
        <strain evidence="2 3">CBS 121057</strain>
    </source>
</reference>
<name>A0A319DTU1_ASPSB</name>
<dbReference type="EMBL" id="KZ826423">
    <property type="protein sequence ID" value="PYI01171.1"/>
    <property type="molecule type" value="Genomic_DNA"/>
</dbReference>
<protein>
    <recommendedName>
        <fullName evidence="1">F-box domain-containing protein</fullName>
    </recommendedName>
</protein>
<dbReference type="Proteomes" id="UP000248423">
    <property type="component" value="Unassembled WGS sequence"/>
</dbReference>
<evidence type="ECO:0000313" key="2">
    <source>
        <dbReference type="EMBL" id="PYI01171.1"/>
    </source>
</evidence>
<keyword evidence="3" id="KW-1185">Reference proteome</keyword>
<proteinExistence type="predicted"/>
<dbReference type="SUPFAM" id="SSF81383">
    <property type="entry name" value="F-box domain"/>
    <property type="match status" value="1"/>
</dbReference>
<organism evidence="2 3">
    <name type="scientific">Aspergillus sclerotiicarbonarius (strain CBS 121057 / IBT 28362)</name>
    <dbReference type="NCBI Taxonomy" id="1448318"/>
    <lineage>
        <taxon>Eukaryota</taxon>
        <taxon>Fungi</taxon>
        <taxon>Dikarya</taxon>
        <taxon>Ascomycota</taxon>
        <taxon>Pezizomycotina</taxon>
        <taxon>Eurotiomycetes</taxon>
        <taxon>Eurotiomycetidae</taxon>
        <taxon>Eurotiales</taxon>
        <taxon>Aspergillaceae</taxon>
        <taxon>Aspergillus</taxon>
        <taxon>Aspergillus subgen. Circumdati</taxon>
    </lineage>
</organism>
<dbReference type="Gene3D" id="1.20.1280.50">
    <property type="match status" value="1"/>
</dbReference>
<dbReference type="AlphaFoldDB" id="A0A319DTU1"/>
<dbReference type="VEuPathDB" id="FungiDB:BO78DRAFT_436492"/>
<dbReference type="PROSITE" id="PS50181">
    <property type="entry name" value="FBOX"/>
    <property type="match status" value="1"/>
</dbReference>
<dbReference type="InterPro" id="IPR036047">
    <property type="entry name" value="F-box-like_dom_sf"/>
</dbReference>
<evidence type="ECO:0000259" key="1">
    <source>
        <dbReference type="PROSITE" id="PS50181"/>
    </source>
</evidence>
<sequence>MFSAMLMDPSANYSPFCMPTRPHVRIPDANEPGIWETSDTPSHKKTDLYLFHAICWDRLQGHFNPGEVPLVCLYEALECLPFPVGGRLWSARELPRRPGCLPWCHPQDQDRIVRNGRFGLPSLSELMRFAKNSPTPLATTTTRLLRSPQTDPLHRLPLEIIESIGSLLSTQDALHLRQASRAATPLFSSPTFWRSRFAINSERGFLLPVIQQYTNPQHRQDIDWRLLYHCTRHLNSSGWFQFEIHIWESLRWLRDTAVATHQCQNPPLAFRGNALHHYHNTTYHGTHLESVPITPSLHKITISALQDTRKVYITGMEFIFADQPSIMLGYSTPGAKPATKDMYENGYESRDDWLYPGIFLTLDVARLRGIAAYRGLNCVRGVSIIEGAGEVEDEGEERDRRQPYSVGYNVRLTVQQAVCFLALGEVKWVIAVFDSRRMIDIGVLGVAKKRMKERPCGEWERIIDVFRRDGSVPANLEFR</sequence>
<dbReference type="STRING" id="1448318.A0A319DTU1"/>